<evidence type="ECO:0000313" key="3">
    <source>
        <dbReference type="Proteomes" id="UP000011554"/>
    </source>
</evidence>
<gene>
    <name evidence="2" type="ORF">C481_04461</name>
</gene>
<organism evidence="2 3">
    <name type="scientific">Natrialba asiatica (strain ATCC 700177 / DSM 12278 / JCM 9576 / FERM P-10747 / NBRC 102637 / 172P1)</name>
    <dbReference type="NCBI Taxonomy" id="29540"/>
    <lineage>
        <taxon>Archaea</taxon>
        <taxon>Methanobacteriati</taxon>
        <taxon>Methanobacteriota</taxon>
        <taxon>Stenosarchaea group</taxon>
        <taxon>Halobacteria</taxon>
        <taxon>Halobacteriales</taxon>
        <taxon>Natrialbaceae</taxon>
        <taxon>Natrialba</taxon>
    </lineage>
</organism>
<dbReference type="AlphaFoldDB" id="M0B0C7"/>
<protein>
    <submittedName>
        <fullName evidence="2">Uncharacterized protein</fullName>
    </submittedName>
</protein>
<name>M0B0C7_NATA1</name>
<feature type="compositionally biased region" description="Low complexity" evidence="1">
    <location>
        <begin position="72"/>
        <end position="88"/>
    </location>
</feature>
<sequence length="278" mass="30029">MARRRDRTVTMQFRKLAVVAVALLVVLSGCSAFGGSQPDASNESTADDTDTGPNVDGGTGDNGTENRDDTTHSNGTTGSNETTNTEPDNSSDDTTSDGDGTADGGDETANADWSPPQEPNRPLEDKSEDRIESVEFVDTEPAANGEGYSNFNLEVVANTSMENVDPPEHGDVIGEPYFFVKINEGPGERKLIERTGQVQMTDNGTYHIDVRPAGIEEFADRDLSLEVFLMDEDKDWDDIYDAVGTSIQFSPETEAETGTENETETETETTTDSTSNDQ</sequence>
<evidence type="ECO:0000256" key="1">
    <source>
        <dbReference type="SAM" id="MobiDB-lite"/>
    </source>
</evidence>
<feature type="region of interest" description="Disordered" evidence="1">
    <location>
        <begin position="245"/>
        <end position="278"/>
    </location>
</feature>
<feature type="compositionally biased region" description="Acidic residues" evidence="1">
    <location>
        <begin position="253"/>
        <end position="269"/>
    </location>
</feature>
<comment type="caution">
    <text evidence="2">The sequence shown here is derived from an EMBL/GenBank/DDBJ whole genome shotgun (WGS) entry which is preliminary data.</text>
</comment>
<dbReference type="PROSITE" id="PS51257">
    <property type="entry name" value="PROKAR_LIPOPROTEIN"/>
    <property type="match status" value="1"/>
</dbReference>
<dbReference type="RefSeq" id="WP_006107810.1">
    <property type="nucleotide sequence ID" value="NZ_AOIO01000013.1"/>
</dbReference>
<reference evidence="2 3" key="1">
    <citation type="journal article" date="2014" name="PLoS Genet.">
        <title>Phylogenetically driven sequencing of extremely halophilic archaea reveals strategies for static and dynamic osmo-response.</title>
        <authorList>
            <person name="Becker E.A."/>
            <person name="Seitzer P.M."/>
            <person name="Tritt A."/>
            <person name="Larsen D."/>
            <person name="Krusor M."/>
            <person name="Yao A.I."/>
            <person name="Wu D."/>
            <person name="Madern D."/>
            <person name="Eisen J.A."/>
            <person name="Darling A.E."/>
            <person name="Facciotti M.T."/>
        </authorList>
    </citation>
    <scope>NUCLEOTIDE SEQUENCE [LARGE SCALE GENOMIC DNA]</scope>
    <source>
        <strain evidence="2 3">DSM 12278</strain>
    </source>
</reference>
<dbReference type="EMBL" id="AOIO01000013">
    <property type="protein sequence ID" value="ELZ03992.1"/>
    <property type="molecule type" value="Genomic_DNA"/>
</dbReference>
<proteinExistence type="predicted"/>
<dbReference type="Proteomes" id="UP000011554">
    <property type="component" value="Unassembled WGS sequence"/>
</dbReference>
<feature type="compositionally biased region" description="Basic and acidic residues" evidence="1">
    <location>
        <begin position="121"/>
        <end position="130"/>
    </location>
</feature>
<evidence type="ECO:0000313" key="2">
    <source>
        <dbReference type="EMBL" id="ELZ03992.1"/>
    </source>
</evidence>
<accession>M0B0C7</accession>
<dbReference type="eggNOG" id="arCOG02829">
    <property type="taxonomic scope" value="Archaea"/>
</dbReference>
<keyword evidence="3" id="KW-1185">Reference proteome</keyword>
<feature type="region of interest" description="Disordered" evidence="1">
    <location>
        <begin position="34"/>
        <end position="130"/>
    </location>
</feature>
<dbReference type="PATRIC" id="fig|29540.5.peg.900"/>